<keyword evidence="1" id="KW-1133">Transmembrane helix</keyword>
<evidence type="ECO:0000313" key="2">
    <source>
        <dbReference type="EMBL" id="ADZ81127.1"/>
    </source>
</evidence>
<feature type="transmembrane region" description="Helical" evidence="1">
    <location>
        <begin position="16"/>
        <end position="36"/>
    </location>
</feature>
<sequence length="45" mass="5301">MASYLVVHFIKISDQWTLGLAYLIFLLSIQFILYLVRQAIQKTLE</sequence>
<organism evidence="2">
    <name type="scientific">Sphingobacterium sp. (strain 21)</name>
    <dbReference type="NCBI Taxonomy" id="743722"/>
    <lineage>
        <taxon>Bacteria</taxon>
        <taxon>Pseudomonadati</taxon>
        <taxon>Bacteroidota</taxon>
        <taxon>Sphingobacteriia</taxon>
        <taxon>Sphingobacteriales</taxon>
        <taxon>Sphingobacteriaceae</taxon>
        <taxon>Sphingobacterium</taxon>
    </lineage>
</organism>
<dbReference type="AlphaFoldDB" id="F4C9M8"/>
<gene>
    <name evidence="2" type="ordered locus">Sph21_4615</name>
</gene>
<proteinExistence type="predicted"/>
<protein>
    <submittedName>
        <fullName evidence="2">Uncharacterized protein</fullName>
    </submittedName>
</protein>
<dbReference type="HOGENOM" id="CLU_3205417_0_0_10"/>
<keyword evidence="1" id="KW-0812">Transmembrane</keyword>
<dbReference type="KEGG" id="shg:Sph21_4615"/>
<keyword evidence="1" id="KW-0472">Membrane</keyword>
<dbReference type="EMBL" id="CP002584">
    <property type="protein sequence ID" value="ADZ81127.1"/>
    <property type="molecule type" value="Genomic_DNA"/>
</dbReference>
<accession>F4C9M8</accession>
<name>F4C9M8_SPHS2</name>
<evidence type="ECO:0000256" key="1">
    <source>
        <dbReference type="SAM" id="Phobius"/>
    </source>
</evidence>
<reference evidence="2" key="1">
    <citation type="submission" date="2011-03" db="EMBL/GenBank/DDBJ databases">
        <title>Complete sequence of Sphingobacterium sp. 21.</title>
        <authorList>
            <consortium name="US DOE Joint Genome Institute"/>
            <person name="Lucas S."/>
            <person name="Copeland A."/>
            <person name="Lapidus A."/>
            <person name="Cheng J.-F."/>
            <person name="Goodwin L."/>
            <person name="Pitluck S."/>
            <person name="Davenport K."/>
            <person name="Detter J.C."/>
            <person name="Han C."/>
            <person name="Tapia R."/>
            <person name="Land M."/>
            <person name="Hauser L."/>
            <person name="Kyrpides N."/>
            <person name="Ivanova N."/>
            <person name="Ovchinnikova G."/>
            <person name="Pagani I."/>
            <person name="Siebers A.K."/>
            <person name="Allgaier M."/>
            <person name="Thelen M.P."/>
            <person name="Hugenholtz P."/>
            <person name="Woyke T."/>
        </authorList>
    </citation>
    <scope>NUCLEOTIDE SEQUENCE</scope>
    <source>
        <strain evidence="2">21</strain>
    </source>
</reference>
<dbReference type="STRING" id="743722.Sph21_4615"/>